<dbReference type="Gene3D" id="6.10.140.2220">
    <property type="match status" value="1"/>
</dbReference>
<dbReference type="PROSITE" id="PS50280">
    <property type="entry name" value="SET"/>
    <property type="match status" value="1"/>
</dbReference>
<reference evidence="16 17" key="1">
    <citation type="journal article" date="2018" name="Gigascience">
        <title>Genomes of trombidid mites reveal novel predicted allergens and laterally-transferred genes associated with secondary metabolism.</title>
        <authorList>
            <person name="Dong X."/>
            <person name="Chaisiri K."/>
            <person name="Xia D."/>
            <person name="Armstrong S.D."/>
            <person name="Fang Y."/>
            <person name="Donnelly M.J."/>
            <person name="Kadowaki T."/>
            <person name="McGarry J.W."/>
            <person name="Darby A.C."/>
            <person name="Makepeace B.L."/>
        </authorList>
    </citation>
    <scope>NUCLEOTIDE SEQUENCE [LARGE SCALE GENOMIC DNA]</scope>
    <source>
        <strain evidence="16">UoL-WK</strain>
    </source>
</reference>
<keyword evidence="3" id="KW-0963">Cytoplasm</keyword>
<evidence type="ECO:0000256" key="1">
    <source>
        <dbReference type="ARBA" id="ARBA00004123"/>
    </source>
</evidence>
<feature type="domain" description="SET" evidence="15">
    <location>
        <begin position="257"/>
        <end position="526"/>
    </location>
</feature>
<evidence type="ECO:0000256" key="5">
    <source>
        <dbReference type="ARBA" id="ARBA00022679"/>
    </source>
</evidence>
<dbReference type="InterPro" id="IPR002893">
    <property type="entry name" value="Znf_MYND"/>
</dbReference>
<keyword evidence="5" id="KW-0808">Transferase</keyword>
<evidence type="ECO:0000256" key="6">
    <source>
        <dbReference type="ARBA" id="ARBA00022691"/>
    </source>
</evidence>
<evidence type="ECO:0000256" key="14">
    <source>
        <dbReference type="ARBA" id="ARBA00093680"/>
    </source>
</evidence>
<keyword evidence="8" id="KW-0863">Zinc-finger</keyword>
<organism evidence="16 17">
    <name type="scientific">Dinothrombium tinctorium</name>
    <dbReference type="NCBI Taxonomy" id="1965070"/>
    <lineage>
        <taxon>Eukaryota</taxon>
        <taxon>Metazoa</taxon>
        <taxon>Ecdysozoa</taxon>
        <taxon>Arthropoda</taxon>
        <taxon>Chelicerata</taxon>
        <taxon>Arachnida</taxon>
        <taxon>Acari</taxon>
        <taxon>Acariformes</taxon>
        <taxon>Trombidiformes</taxon>
        <taxon>Prostigmata</taxon>
        <taxon>Anystina</taxon>
        <taxon>Parasitengona</taxon>
        <taxon>Trombidioidea</taxon>
        <taxon>Trombidiidae</taxon>
        <taxon>Dinothrombium</taxon>
    </lineage>
</organism>
<dbReference type="AlphaFoldDB" id="A0A3S3RUA5"/>
<dbReference type="OrthoDB" id="62495at2759"/>
<proteinExistence type="predicted"/>
<dbReference type="STRING" id="1965070.A0A3S3RUA5"/>
<dbReference type="GO" id="GO:0005634">
    <property type="term" value="C:nucleus"/>
    <property type="evidence" value="ECO:0007669"/>
    <property type="project" value="UniProtKB-SubCell"/>
</dbReference>
<comment type="function">
    <text evidence="12">Protein-lysine N-methyltransferase. Monomethylates PRMT5, modulating its transcriptional activity. May also act as a histone methyltransferase. Plays a critical role in cardiac development. Acts as a key epigenetic regulator of gene expression during cardiac development via its dual activities as a methyltransferase and negative regulator of HDAC1.</text>
</comment>
<dbReference type="CDD" id="cd10536">
    <property type="entry name" value="SET_SMYD4"/>
    <property type="match status" value="1"/>
</dbReference>
<dbReference type="GO" id="GO:0008757">
    <property type="term" value="F:S-adenosylmethionine-dependent methyltransferase activity"/>
    <property type="evidence" value="ECO:0007669"/>
    <property type="project" value="UniProtKB-ARBA"/>
</dbReference>
<gene>
    <name evidence="16" type="ORF">B4U79_18273</name>
</gene>
<evidence type="ECO:0000313" key="16">
    <source>
        <dbReference type="EMBL" id="RWS06145.1"/>
    </source>
</evidence>
<keyword evidence="7" id="KW-0479">Metal-binding</keyword>
<evidence type="ECO:0000259" key="15">
    <source>
        <dbReference type="PROSITE" id="PS50280"/>
    </source>
</evidence>
<dbReference type="GO" id="GO:0032259">
    <property type="term" value="P:methylation"/>
    <property type="evidence" value="ECO:0007669"/>
    <property type="project" value="UniProtKB-KW"/>
</dbReference>
<dbReference type="PROSITE" id="PS01360">
    <property type="entry name" value="ZF_MYND_1"/>
    <property type="match status" value="1"/>
</dbReference>
<evidence type="ECO:0000256" key="9">
    <source>
        <dbReference type="ARBA" id="ARBA00022833"/>
    </source>
</evidence>
<dbReference type="SUPFAM" id="SSF48452">
    <property type="entry name" value="TPR-like"/>
    <property type="match status" value="1"/>
</dbReference>
<dbReference type="GO" id="GO:0008276">
    <property type="term" value="F:protein methyltransferase activity"/>
    <property type="evidence" value="ECO:0007669"/>
    <property type="project" value="UniProtKB-ARBA"/>
</dbReference>
<dbReference type="InterPro" id="IPR046341">
    <property type="entry name" value="SET_dom_sf"/>
</dbReference>
<dbReference type="SUPFAM" id="SSF144232">
    <property type="entry name" value="HIT/MYND zinc finger-like"/>
    <property type="match status" value="1"/>
</dbReference>
<comment type="subcellular location">
    <subcellularLocation>
        <location evidence="2">Cytoplasm</location>
    </subcellularLocation>
    <subcellularLocation>
        <location evidence="1">Nucleus</location>
    </subcellularLocation>
</comment>
<dbReference type="PANTHER" id="PTHR46165:SF2">
    <property type="entry name" value="SET AND MYND DOMAIN-CONTAINING PROTEIN 4"/>
    <property type="match status" value="1"/>
</dbReference>
<dbReference type="GO" id="GO:0008270">
    <property type="term" value="F:zinc ion binding"/>
    <property type="evidence" value="ECO:0007669"/>
    <property type="project" value="UniProtKB-KW"/>
</dbReference>
<name>A0A3S3RUA5_9ACAR</name>
<evidence type="ECO:0000256" key="8">
    <source>
        <dbReference type="ARBA" id="ARBA00022771"/>
    </source>
</evidence>
<comment type="caution">
    <text evidence="16">The sequence shown here is derived from an EMBL/GenBank/DDBJ whole genome shotgun (WGS) entry which is preliminary data.</text>
</comment>
<dbReference type="Gene3D" id="2.170.270.10">
    <property type="entry name" value="SET domain"/>
    <property type="match status" value="1"/>
</dbReference>
<evidence type="ECO:0000256" key="4">
    <source>
        <dbReference type="ARBA" id="ARBA00022603"/>
    </source>
</evidence>
<protein>
    <recommendedName>
        <fullName evidence="13">Protein-lysine N-methyltransferase SMYD4</fullName>
    </recommendedName>
    <alternativeName>
        <fullName evidence="14">SET and MYND domain-containing protein 4</fullName>
    </alternativeName>
</protein>
<evidence type="ECO:0000256" key="10">
    <source>
        <dbReference type="ARBA" id="ARBA00023242"/>
    </source>
</evidence>
<sequence>MVNLAMLIFDLIEEQNEDEKSKENKEWNYFAKFIIRLINAAFALKSDEEKNTFKRRFQEKKTHQEIVDFIFEDKNLFQILVKVSKDLFDACVAEEKDLNRAQSARINGNELFKSKDYKSAILKYSEAILYSPSFQNSTTFKEHLALSYGNRSATLFHSSKYSEAIVDIDEALQNGYPLERQFILFHRKNRCLKYLQMYQKEEQCTRSSADSINCENMNNQIPIHLKQPMIQTAIGENGYEMPKVNIKSNELIKQASDAVEMKFTVQKGRYICAKRNIESGEVVMIEKAFASWLKPSLYTKYCTHCFHPVDIIFFPCPNCISVRFCSVTCRKEALKQYHLVECPVLSSLKRLSNGHLALRIIMKAGIQNALNMINKPEIPLEKWLSTNFDTNYESLYSLPDHIENRQYENLCPDANGAVFLALFAHKMKLIDGNNIRKLAALLLKHISQIECNVMSIAKEKVNFTGTMGRKRYFPQTEELGFGIYPTICLLNHSCDPNVINSFSDIYAISTVVEDVAKGEELNVTYGPHHKRMSYKDRQAVLMQRYSFKCECNACSEKRENIEQSLLCLKCKNAIIINEIDKSNECIECHHSIDLSTYRSRLEYIDQSLQSYYKFLNLNMNDEAFKILSDCYNILCSSVHKQNSLYLLANQEMASLYECKAQFKEALEFSQKVLDATRERFEESCLNYLQALICYVRILIKCAKKEQKIEMEMDARNKLNFITRLMNTLF</sequence>
<dbReference type="Pfam" id="PF01753">
    <property type="entry name" value="zf-MYND"/>
    <property type="match status" value="1"/>
</dbReference>
<keyword evidence="17" id="KW-1185">Reference proteome</keyword>
<evidence type="ECO:0000256" key="12">
    <source>
        <dbReference type="ARBA" id="ARBA00093423"/>
    </source>
</evidence>
<evidence type="ECO:0000256" key="11">
    <source>
        <dbReference type="ARBA" id="ARBA00048985"/>
    </source>
</evidence>
<evidence type="ECO:0000256" key="13">
    <source>
        <dbReference type="ARBA" id="ARBA00093635"/>
    </source>
</evidence>
<accession>A0A3S3RUA5</accession>
<dbReference type="Gene3D" id="1.10.220.160">
    <property type="match status" value="1"/>
</dbReference>
<keyword evidence="6" id="KW-0949">S-adenosyl-L-methionine</keyword>
<dbReference type="Proteomes" id="UP000285301">
    <property type="component" value="Unassembled WGS sequence"/>
</dbReference>
<keyword evidence="4" id="KW-0489">Methyltransferase</keyword>
<dbReference type="GO" id="GO:0005737">
    <property type="term" value="C:cytoplasm"/>
    <property type="evidence" value="ECO:0007669"/>
    <property type="project" value="UniProtKB-SubCell"/>
</dbReference>
<evidence type="ECO:0000256" key="7">
    <source>
        <dbReference type="ARBA" id="ARBA00022723"/>
    </source>
</evidence>
<dbReference type="EMBL" id="NCKU01004313">
    <property type="protein sequence ID" value="RWS06145.1"/>
    <property type="molecule type" value="Genomic_DNA"/>
</dbReference>
<dbReference type="PANTHER" id="PTHR46165">
    <property type="entry name" value="SET AND MYND DOMAIN-CONTAINING PROTEIN 4"/>
    <property type="match status" value="1"/>
</dbReference>
<dbReference type="GO" id="GO:0008170">
    <property type="term" value="F:N-methyltransferase activity"/>
    <property type="evidence" value="ECO:0007669"/>
    <property type="project" value="UniProtKB-ARBA"/>
</dbReference>
<dbReference type="InterPro" id="IPR001214">
    <property type="entry name" value="SET_dom"/>
</dbReference>
<dbReference type="Pfam" id="PF00856">
    <property type="entry name" value="SET"/>
    <property type="match status" value="1"/>
</dbReference>
<dbReference type="GO" id="GO:0042826">
    <property type="term" value="F:histone deacetylase binding"/>
    <property type="evidence" value="ECO:0007669"/>
    <property type="project" value="TreeGrafter"/>
</dbReference>
<dbReference type="SUPFAM" id="SSF82199">
    <property type="entry name" value="SET domain"/>
    <property type="match status" value="1"/>
</dbReference>
<dbReference type="InterPro" id="IPR052097">
    <property type="entry name" value="SET-MYND_domain_protein"/>
</dbReference>
<evidence type="ECO:0000313" key="17">
    <source>
        <dbReference type="Proteomes" id="UP000285301"/>
    </source>
</evidence>
<keyword evidence="9" id="KW-0862">Zinc</keyword>
<keyword evidence="10" id="KW-0539">Nucleus</keyword>
<comment type="catalytic activity">
    <reaction evidence="11">
        <text>L-lysyl-[protein] + S-adenosyl-L-methionine = N(6)-methyl-L-lysyl-[protein] + S-adenosyl-L-homocysteine + H(+)</text>
        <dbReference type="Rhea" id="RHEA:51736"/>
        <dbReference type="Rhea" id="RHEA-COMP:9752"/>
        <dbReference type="Rhea" id="RHEA-COMP:13053"/>
        <dbReference type="ChEBI" id="CHEBI:15378"/>
        <dbReference type="ChEBI" id="CHEBI:29969"/>
        <dbReference type="ChEBI" id="CHEBI:57856"/>
        <dbReference type="ChEBI" id="CHEBI:59789"/>
        <dbReference type="ChEBI" id="CHEBI:61929"/>
    </reaction>
</comment>
<evidence type="ECO:0000256" key="2">
    <source>
        <dbReference type="ARBA" id="ARBA00004496"/>
    </source>
</evidence>
<dbReference type="InterPro" id="IPR011990">
    <property type="entry name" value="TPR-like_helical_dom_sf"/>
</dbReference>
<dbReference type="InterPro" id="IPR044421">
    <property type="entry name" value="SMYD4_SET"/>
</dbReference>
<dbReference type="Gene3D" id="1.25.40.10">
    <property type="entry name" value="Tetratricopeptide repeat domain"/>
    <property type="match status" value="1"/>
</dbReference>
<evidence type="ECO:0000256" key="3">
    <source>
        <dbReference type="ARBA" id="ARBA00022490"/>
    </source>
</evidence>